<name>A0A4S8LWM0_DENBC</name>
<feature type="compositionally biased region" description="Low complexity" evidence="1">
    <location>
        <begin position="406"/>
        <end position="418"/>
    </location>
</feature>
<evidence type="ECO:0000313" key="2">
    <source>
        <dbReference type="EMBL" id="THU94096.1"/>
    </source>
</evidence>
<keyword evidence="3" id="KW-1185">Reference proteome</keyword>
<feature type="region of interest" description="Disordered" evidence="1">
    <location>
        <begin position="29"/>
        <end position="104"/>
    </location>
</feature>
<reference evidence="2 3" key="1">
    <citation type="journal article" date="2019" name="Nat. Ecol. Evol.">
        <title>Megaphylogeny resolves global patterns of mushroom evolution.</title>
        <authorList>
            <person name="Varga T."/>
            <person name="Krizsan K."/>
            <person name="Foldi C."/>
            <person name="Dima B."/>
            <person name="Sanchez-Garcia M."/>
            <person name="Sanchez-Ramirez S."/>
            <person name="Szollosi G.J."/>
            <person name="Szarkandi J.G."/>
            <person name="Papp V."/>
            <person name="Albert L."/>
            <person name="Andreopoulos W."/>
            <person name="Angelini C."/>
            <person name="Antonin V."/>
            <person name="Barry K.W."/>
            <person name="Bougher N.L."/>
            <person name="Buchanan P."/>
            <person name="Buyck B."/>
            <person name="Bense V."/>
            <person name="Catcheside P."/>
            <person name="Chovatia M."/>
            <person name="Cooper J."/>
            <person name="Damon W."/>
            <person name="Desjardin D."/>
            <person name="Finy P."/>
            <person name="Geml J."/>
            <person name="Haridas S."/>
            <person name="Hughes K."/>
            <person name="Justo A."/>
            <person name="Karasinski D."/>
            <person name="Kautmanova I."/>
            <person name="Kiss B."/>
            <person name="Kocsube S."/>
            <person name="Kotiranta H."/>
            <person name="LaButti K.M."/>
            <person name="Lechner B.E."/>
            <person name="Liimatainen K."/>
            <person name="Lipzen A."/>
            <person name="Lukacs Z."/>
            <person name="Mihaltcheva S."/>
            <person name="Morgado L.N."/>
            <person name="Niskanen T."/>
            <person name="Noordeloos M.E."/>
            <person name="Ohm R.A."/>
            <person name="Ortiz-Santana B."/>
            <person name="Ovrebo C."/>
            <person name="Racz N."/>
            <person name="Riley R."/>
            <person name="Savchenko A."/>
            <person name="Shiryaev A."/>
            <person name="Soop K."/>
            <person name="Spirin V."/>
            <person name="Szebenyi C."/>
            <person name="Tomsovsky M."/>
            <person name="Tulloss R.E."/>
            <person name="Uehling J."/>
            <person name="Grigoriev I.V."/>
            <person name="Vagvolgyi C."/>
            <person name="Papp T."/>
            <person name="Martin F.M."/>
            <person name="Miettinen O."/>
            <person name="Hibbett D.S."/>
            <person name="Nagy L.G."/>
        </authorList>
    </citation>
    <scope>NUCLEOTIDE SEQUENCE [LARGE SCALE GENOMIC DNA]</scope>
    <source>
        <strain evidence="2 3">CBS 962.96</strain>
    </source>
</reference>
<evidence type="ECO:0000256" key="1">
    <source>
        <dbReference type="SAM" id="MobiDB-lite"/>
    </source>
</evidence>
<gene>
    <name evidence="2" type="ORF">K435DRAFT_860920</name>
</gene>
<feature type="compositionally biased region" description="Polar residues" evidence="1">
    <location>
        <begin position="29"/>
        <end position="51"/>
    </location>
</feature>
<dbReference type="EMBL" id="ML179232">
    <property type="protein sequence ID" value="THU94096.1"/>
    <property type="molecule type" value="Genomic_DNA"/>
</dbReference>
<accession>A0A4S8LWM0</accession>
<evidence type="ECO:0000313" key="3">
    <source>
        <dbReference type="Proteomes" id="UP000297245"/>
    </source>
</evidence>
<organism evidence="2 3">
    <name type="scientific">Dendrothele bispora (strain CBS 962.96)</name>
    <dbReference type="NCBI Taxonomy" id="1314807"/>
    <lineage>
        <taxon>Eukaryota</taxon>
        <taxon>Fungi</taxon>
        <taxon>Dikarya</taxon>
        <taxon>Basidiomycota</taxon>
        <taxon>Agaricomycotina</taxon>
        <taxon>Agaricomycetes</taxon>
        <taxon>Agaricomycetidae</taxon>
        <taxon>Agaricales</taxon>
        <taxon>Agaricales incertae sedis</taxon>
        <taxon>Dendrothele</taxon>
    </lineage>
</organism>
<proteinExistence type="predicted"/>
<sequence>MTSSRSTKAKRKSEVLEFADNLAKGAIQEATSQNPNVMRFFNSTPASMSQTKPKRRRPDEEHALSADEDDDKENTTPKHRVTCPTSPPSDTDIQIDDEEDSEEEASFDFIVSPHVLRPAAPPTRSTRPGKSLPEEYTELPPFSISSKRAYTGLVIELATALKCSVLDISDDKLSWKKKVPANSPKSLVGREVGWADILKQLRAAKPDKCGIIIFCPKPQRNLPEEEYDTEFAVPDMATNSIAEQQATFDQAYNGHMEQLQAAYPVGSHPLFPEKRIYQEKSSGKCWELTPLRLRAWASALGRQAATLETPPSSAHFNVSGCIKAMPRTPAVSEAPAPTATHPIATSLPTLAPASTGLFGSSIGIGELVALSMMSNMFGPGVAGNVMATAFPGLAAPANAPTNVSQAAPPTACDPTTTPSLPPSPHVNLNVEVPLEQFCNHYKLSSAIQAGLVKLGYTPGDPNLHKTETSDWRDYAGIPPLSWKRVLKVHQQFITDAREGIWDEFLLSRV</sequence>
<feature type="compositionally biased region" description="Acidic residues" evidence="1">
    <location>
        <begin position="93"/>
        <end position="104"/>
    </location>
</feature>
<feature type="region of interest" description="Disordered" evidence="1">
    <location>
        <begin position="399"/>
        <end position="423"/>
    </location>
</feature>
<protein>
    <submittedName>
        <fullName evidence="2">Uncharacterized protein</fullName>
    </submittedName>
</protein>
<dbReference type="Proteomes" id="UP000297245">
    <property type="component" value="Unassembled WGS sequence"/>
</dbReference>
<dbReference type="AlphaFoldDB" id="A0A4S8LWM0"/>
<dbReference type="OrthoDB" id="3069748at2759"/>